<feature type="domain" description="SHSP" evidence="3">
    <location>
        <begin position="55"/>
        <end position="167"/>
    </location>
</feature>
<evidence type="ECO:0000256" key="1">
    <source>
        <dbReference type="PROSITE-ProRule" id="PRU00285"/>
    </source>
</evidence>
<protein>
    <recommendedName>
        <fullName evidence="3">SHSP domain-containing protein</fullName>
    </recommendedName>
</protein>
<organism evidence="4 5">
    <name type="scientific">Sphingobacterium mizutaii NBRC 14946 = DSM 11724</name>
    <dbReference type="NCBI Taxonomy" id="1220576"/>
    <lineage>
        <taxon>Bacteria</taxon>
        <taxon>Pseudomonadati</taxon>
        <taxon>Bacteroidota</taxon>
        <taxon>Sphingobacteriia</taxon>
        <taxon>Sphingobacteriales</taxon>
        <taxon>Sphingobacteriaceae</taxon>
        <taxon>Sphingobacterium</taxon>
    </lineage>
</organism>
<gene>
    <name evidence="4" type="ORF">SMI01S_17340</name>
</gene>
<evidence type="ECO:0000313" key="4">
    <source>
        <dbReference type="EMBL" id="GEM68128.1"/>
    </source>
</evidence>
<dbReference type="InterPro" id="IPR002068">
    <property type="entry name" value="A-crystallin/Hsp20_dom"/>
</dbReference>
<dbReference type="InterPro" id="IPR031107">
    <property type="entry name" value="Small_HSP"/>
</dbReference>
<comment type="similarity">
    <text evidence="1 2">Belongs to the small heat shock protein (HSP20) family.</text>
</comment>
<dbReference type="EMBL" id="BJXH01000013">
    <property type="protein sequence ID" value="GEM68128.1"/>
    <property type="molecule type" value="Genomic_DNA"/>
</dbReference>
<evidence type="ECO:0000259" key="3">
    <source>
        <dbReference type="PROSITE" id="PS01031"/>
    </source>
</evidence>
<dbReference type="SUPFAM" id="SSF49764">
    <property type="entry name" value="HSP20-like chaperones"/>
    <property type="match status" value="1"/>
</dbReference>
<dbReference type="InterPro" id="IPR008978">
    <property type="entry name" value="HSP20-like_chaperone"/>
</dbReference>
<sequence length="167" mass="18851">MIIGCYKTENKKLKNKEELNMALIKLPGKSYNTDAVNPFVNNVFDNLFNDSFLTDRLVTRVPAVNITESAEAFTIEVAAPGLQKSDFKINVDKNVINISVEKQEEKVEEGKVYSKKEFSYTSFSRSFTLPEVVDYSNIDAAYENGVLNIKIGKKEEAIVAKRLIEVK</sequence>
<accession>A0ABQ0W2E2</accession>
<reference evidence="4 5" key="1">
    <citation type="submission" date="2019-07" db="EMBL/GenBank/DDBJ databases">
        <title>Whole genome shotgun sequence of Sphingobacterium mizutaii NBRC 14946.</title>
        <authorList>
            <person name="Hosoyama A."/>
            <person name="Uohara A."/>
            <person name="Ohji S."/>
            <person name="Ichikawa N."/>
        </authorList>
    </citation>
    <scope>NUCLEOTIDE SEQUENCE [LARGE SCALE GENOMIC DNA]</scope>
    <source>
        <strain evidence="4 5">NBRC 14946</strain>
    </source>
</reference>
<evidence type="ECO:0000256" key="2">
    <source>
        <dbReference type="RuleBase" id="RU003616"/>
    </source>
</evidence>
<dbReference type="CDD" id="cd06464">
    <property type="entry name" value="ACD_sHsps-like"/>
    <property type="match status" value="1"/>
</dbReference>
<dbReference type="Proteomes" id="UP000321676">
    <property type="component" value="Unassembled WGS sequence"/>
</dbReference>
<dbReference type="Pfam" id="PF00011">
    <property type="entry name" value="HSP20"/>
    <property type="match status" value="1"/>
</dbReference>
<keyword evidence="5" id="KW-1185">Reference proteome</keyword>
<name>A0ABQ0W2E2_9SPHI</name>
<dbReference type="Gene3D" id="2.60.40.790">
    <property type="match status" value="1"/>
</dbReference>
<proteinExistence type="inferred from homology"/>
<dbReference type="PANTHER" id="PTHR11527">
    <property type="entry name" value="HEAT-SHOCK PROTEIN 20 FAMILY MEMBER"/>
    <property type="match status" value="1"/>
</dbReference>
<evidence type="ECO:0000313" key="5">
    <source>
        <dbReference type="Proteomes" id="UP000321676"/>
    </source>
</evidence>
<comment type="caution">
    <text evidence="4">The sequence shown here is derived from an EMBL/GenBank/DDBJ whole genome shotgun (WGS) entry which is preliminary data.</text>
</comment>
<dbReference type="PROSITE" id="PS01031">
    <property type="entry name" value="SHSP"/>
    <property type="match status" value="1"/>
</dbReference>